<keyword evidence="5" id="KW-0472">Membrane</keyword>
<accession>A0A2T6BYR6</accession>
<organism evidence="11 12">
    <name type="scientific">Melghirimyces profundicolus</name>
    <dbReference type="NCBI Taxonomy" id="1242148"/>
    <lineage>
        <taxon>Bacteria</taxon>
        <taxon>Bacillati</taxon>
        <taxon>Bacillota</taxon>
        <taxon>Bacilli</taxon>
        <taxon>Bacillales</taxon>
        <taxon>Thermoactinomycetaceae</taxon>
        <taxon>Melghirimyces</taxon>
    </lineage>
</organism>
<dbReference type="NCBIfam" id="TIGR02887">
    <property type="entry name" value="spore_ger_x_C"/>
    <property type="match status" value="1"/>
</dbReference>
<feature type="domain" description="Spore germination GerAC-like C-terminal" evidence="9">
    <location>
        <begin position="214"/>
        <end position="376"/>
    </location>
</feature>
<sequence>MSLPLKRLLNLCVITGCLVLMGGCWDAREIEERTSVAAMALDKTGEGYEVTVQIPNPLKIVGSGGSGGGGGEGGQAAVQLLSGKGETFSDALDEIQFQSNQDLYLGGSRLILISEKLAKYGLHDILDGLRRRPEIRRRQWPIVVKGKAQNALQANPKLEQIPMEYILNMLETGIRDGRFVREGLNDLYVNLANPARQPALNLIEVQKEQITWIGTAIFNKERMVGSLNRKESGPLLRIRKGRSGETMDVSCGKAPGKVTFRPKELEKKIRIREAEGRIKIRVDIDVRGSIVEKTCDLDLSDEKALNQVKRTIKKMSDQRADLLVEKAQKELKTDIFNFGDKIRAYHPDLWGRIDWKKEFPRADIDVHFNAIIRRTGILAQ</sequence>
<feature type="coiled-coil region" evidence="8">
    <location>
        <begin position="305"/>
        <end position="332"/>
    </location>
</feature>
<evidence type="ECO:0000313" key="11">
    <source>
        <dbReference type="EMBL" id="PTX61224.1"/>
    </source>
</evidence>
<dbReference type="OrthoDB" id="2370124at2"/>
<keyword evidence="8" id="KW-0175">Coiled coil</keyword>
<evidence type="ECO:0000313" key="12">
    <source>
        <dbReference type="Proteomes" id="UP000244240"/>
    </source>
</evidence>
<dbReference type="PROSITE" id="PS51257">
    <property type="entry name" value="PROKAR_LIPOPROTEIN"/>
    <property type="match status" value="1"/>
</dbReference>
<evidence type="ECO:0000256" key="5">
    <source>
        <dbReference type="ARBA" id="ARBA00023136"/>
    </source>
</evidence>
<dbReference type="InterPro" id="IPR008844">
    <property type="entry name" value="Spore_GerAC-like"/>
</dbReference>
<protein>
    <submittedName>
        <fullName evidence="11">Spore germination protein KC</fullName>
    </submittedName>
</protein>
<keyword evidence="4" id="KW-0732">Signal</keyword>
<evidence type="ECO:0000256" key="3">
    <source>
        <dbReference type="ARBA" id="ARBA00022544"/>
    </source>
</evidence>
<proteinExistence type="inferred from homology"/>
<keyword evidence="3" id="KW-0309">Germination</keyword>
<dbReference type="GO" id="GO:0016020">
    <property type="term" value="C:membrane"/>
    <property type="evidence" value="ECO:0007669"/>
    <property type="project" value="UniProtKB-SubCell"/>
</dbReference>
<evidence type="ECO:0000259" key="10">
    <source>
        <dbReference type="Pfam" id="PF25198"/>
    </source>
</evidence>
<evidence type="ECO:0000256" key="8">
    <source>
        <dbReference type="SAM" id="Coils"/>
    </source>
</evidence>
<evidence type="ECO:0000259" key="9">
    <source>
        <dbReference type="Pfam" id="PF05504"/>
    </source>
</evidence>
<keyword evidence="12" id="KW-1185">Reference proteome</keyword>
<evidence type="ECO:0000256" key="4">
    <source>
        <dbReference type="ARBA" id="ARBA00022729"/>
    </source>
</evidence>
<dbReference type="InterPro" id="IPR038501">
    <property type="entry name" value="Spore_GerAC_C_sf"/>
</dbReference>
<dbReference type="GO" id="GO:0009847">
    <property type="term" value="P:spore germination"/>
    <property type="evidence" value="ECO:0007669"/>
    <property type="project" value="InterPro"/>
</dbReference>
<keyword evidence="7" id="KW-0449">Lipoprotein</keyword>
<dbReference type="InterPro" id="IPR046953">
    <property type="entry name" value="Spore_GerAC-like_C"/>
</dbReference>
<dbReference type="RefSeq" id="WP_108022527.1">
    <property type="nucleotide sequence ID" value="NZ_QBKR01000007.1"/>
</dbReference>
<evidence type="ECO:0000256" key="1">
    <source>
        <dbReference type="ARBA" id="ARBA00004635"/>
    </source>
</evidence>
<comment type="subcellular location">
    <subcellularLocation>
        <location evidence="1">Membrane</location>
        <topology evidence="1">Lipid-anchor</topology>
    </subcellularLocation>
</comment>
<dbReference type="Proteomes" id="UP000244240">
    <property type="component" value="Unassembled WGS sequence"/>
</dbReference>
<name>A0A2T6BYR6_9BACL</name>
<dbReference type="Gene3D" id="3.30.300.210">
    <property type="entry name" value="Nutrient germinant receptor protein C, domain 3"/>
    <property type="match status" value="1"/>
</dbReference>
<dbReference type="PANTHER" id="PTHR35789">
    <property type="entry name" value="SPORE GERMINATION PROTEIN B3"/>
    <property type="match status" value="1"/>
</dbReference>
<comment type="similarity">
    <text evidence="2">Belongs to the GerABKC lipoprotein family.</text>
</comment>
<feature type="domain" description="Spore germination protein N-terminal" evidence="10">
    <location>
        <begin position="26"/>
        <end position="205"/>
    </location>
</feature>
<dbReference type="PANTHER" id="PTHR35789:SF1">
    <property type="entry name" value="SPORE GERMINATION PROTEIN B3"/>
    <property type="match status" value="1"/>
</dbReference>
<evidence type="ECO:0000256" key="6">
    <source>
        <dbReference type="ARBA" id="ARBA00023139"/>
    </source>
</evidence>
<dbReference type="AlphaFoldDB" id="A0A2T6BYR6"/>
<keyword evidence="6" id="KW-0564">Palmitate</keyword>
<reference evidence="11 12" key="1">
    <citation type="submission" date="2018-04" db="EMBL/GenBank/DDBJ databases">
        <title>Genomic Encyclopedia of Archaeal and Bacterial Type Strains, Phase II (KMG-II): from individual species to whole genera.</title>
        <authorList>
            <person name="Goeker M."/>
        </authorList>
    </citation>
    <scope>NUCLEOTIDE SEQUENCE [LARGE SCALE GENOMIC DNA]</scope>
    <source>
        <strain evidence="11 12">DSM 45787</strain>
    </source>
</reference>
<dbReference type="InterPro" id="IPR057336">
    <property type="entry name" value="GerAC_N"/>
</dbReference>
<dbReference type="EMBL" id="QBKR01000007">
    <property type="protein sequence ID" value="PTX61224.1"/>
    <property type="molecule type" value="Genomic_DNA"/>
</dbReference>
<comment type="caution">
    <text evidence="11">The sequence shown here is derived from an EMBL/GenBank/DDBJ whole genome shotgun (WGS) entry which is preliminary data.</text>
</comment>
<dbReference type="Pfam" id="PF25198">
    <property type="entry name" value="Spore_GerAC_N"/>
    <property type="match status" value="1"/>
</dbReference>
<dbReference type="Pfam" id="PF05504">
    <property type="entry name" value="Spore_GerAC"/>
    <property type="match status" value="1"/>
</dbReference>
<evidence type="ECO:0000256" key="2">
    <source>
        <dbReference type="ARBA" id="ARBA00007886"/>
    </source>
</evidence>
<gene>
    <name evidence="11" type="ORF">C8P63_10718</name>
</gene>
<evidence type="ECO:0000256" key="7">
    <source>
        <dbReference type="ARBA" id="ARBA00023288"/>
    </source>
</evidence>